<organism evidence="11 12">
    <name type="scientific">Actinophytocola xinjiangensis</name>
    <dbReference type="NCBI Taxonomy" id="485602"/>
    <lineage>
        <taxon>Bacteria</taxon>
        <taxon>Bacillati</taxon>
        <taxon>Actinomycetota</taxon>
        <taxon>Actinomycetes</taxon>
        <taxon>Pseudonocardiales</taxon>
        <taxon>Pseudonocardiaceae</taxon>
    </lineage>
</organism>
<dbReference type="InterPro" id="IPR049552">
    <property type="entry name" value="PKS_DH_N"/>
</dbReference>
<dbReference type="NCBIfam" id="NF045894">
    <property type="entry name" value="PKS_plus_SDR"/>
    <property type="match status" value="1"/>
</dbReference>
<dbReference type="SMART" id="SM00823">
    <property type="entry name" value="PKS_PP"/>
    <property type="match status" value="3"/>
</dbReference>
<dbReference type="Proteomes" id="UP000185696">
    <property type="component" value="Unassembled WGS sequence"/>
</dbReference>
<dbReference type="Pfam" id="PF00550">
    <property type="entry name" value="PP-binding"/>
    <property type="match status" value="3"/>
</dbReference>
<evidence type="ECO:0000259" key="9">
    <source>
        <dbReference type="PROSITE" id="PS52004"/>
    </source>
</evidence>
<dbReference type="SMART" id="SM00827">
    <property type="entry name" value="PKS_AT"/>
    <property type="match status" value="3"/>
</dbReference>
<dbReference type="CDD" id="cd08956">
    <property type="entry name" value="KR_3_FAS_SDR_x"/>
    <property type="match status" value="1"/>
</dbReference>
<dbReference type="InterPro" id="IPR032821">
    <property type="entry name" value="PKS_assoc"/>
</dbReference>
<dbReference type="InterPro" id="IPR016039">
    <property type="entry name" value="Thiolase-like"/>
</dbReference>
<dbReference type="InterPro" id="IPR016035">
    <property type="entry name" value="Acyl_Trfase/lysoPLipase"/>
</dbReference>
<dbReference type="OrthoDB" id="9778690at2"/>
<dbReference type="PANTHER" id="PTHR43775">
    <property type="entry name" value="FATTY ACID SYNTHASE"/>
    <property type="match status" value="1"/>
</dbReference>
<dbReference type="Pfam" id="PF00109">
    <property type="entry name" value="ketoacyl-synt"/>
    <property type="match status" value="3"/>
</dbReference>
<dbReference type="InterPro" id="IPR036291">
    <property type="entry name" value="NAD(P)-bd_dom_sf"/>
</dbReference>
<dbReference type="SUPFAM" id="SSF47336">
    <property type="entry name" value="ACP-like"/>
    <property type="match status" value="3"/>
</dbReference>
<dbReference type="InterPro" id="IPR049551">
    <property type="entry name" value="PKS_DH_C"/>
</dbReference>
<dbReference type="InterPro" id="IPR020807">
    <property type="entry name" value="PKS_DH"/>
</dbReference>
<dbReference type="SMART" id="SM00822">
    <property type="entry name" value="PKS_KR"/>
    <property type="match status" value="2"/>
</dbReference>
<dbReference type="GO" id="GO:0004312">
    <property type="term" value="F:fatty acid synthase activity"/>
    <property type="evidence" value="ECO:0007669"/>
    <property type="project" value="TreeGrafter"/>
</dbReference>
<feature type="domain" description="Ketosynthase family 3 (KS3)" evidence="9">
    <location>
        <begin position="10"/>
        <end position="410"/>
    </location>
</feature>
<dbReference type="RefSeq" id="WP_075135932.1">
    <property type="nucleotide sequence ID" value="NZ_MSIF01000016.1"/>
</dbReference>
<gene>
    <name evidence="11" type="ORF">BLA60_27600</name>
</gene>
<dbReference type="Pfam" id="PF21089">
    <property type="entry name" value="PKS_DH_N"/>
    <property type="match status" value="1"/>
</dbReference>
<feature type="active site" description="Proton acceptor; for dehydratase activity" evidence="7">
    <location>
        <position position="1870"/>
    </location>
</feature>
<keyword evidence="12" id="KW-1185">Reference proteome</keyword>
<dbReference type="GO" id="GO:0006633">
    <property type="term" value="P:fatty acid biosynthetic process"/>
    <property type="evidence" value="ECO:0007669"/>
    <property type="project" value="InterPro"/>
</dbReference>
<dbReference type="InterPro" id="IPR014030">
    <property type="entry name" value="Ketoacyl_synth_N"/>
</dbReference>
<comment type="caution">
    <text evidence="11">The sequence shown here is derived from an EMBL/GenBank/DDBJ whole genome shotgun (WGS) entry which is preliminary data.</text>
</comment>
<accession>A0A7Z0WKT1</accession>
<protein>
    <recommendedName>
        <fullName evidence="13">Acyl transferase domain-containing protein</fullName>
    </recommendedName>
</protein>
<keyword evidence="2" id="KW-0597">Phosphoprotein</keyword>
<keyword evidence="5" id="KW-0511">Multifunctional enzyme</keyword>
<sequence>MVDIRSGRSADAIAVIGMACRLPGAADPAQLWELLASGVDATSTPPPDRSGLTRGRAGFLTAVDQFDPAFFAISPREAAAMDPQQRLALELAWEALERAGIVPGGPTGVFVGAITDDYARLRPATGPHTATALSRGVIANRVSYLLGLTGPSMSIDSAQSSSLVAVHLAGESLRRGECDLALAGGVQLNLAPDGFRMMEQLGALSPDGRCRAFDARANGYVRGEGGGFVLLKRLADAERDGDEVLCLVRGSAVNNDGGGDTLTAPSVDAQRAVLASAYAGSGVDPAGVSFVELHGAATQAGDPIEAAALGSVLGAGRPAEHPLLVGSVKTNVGHLEGAAGITGLLKAVLCLHHRALAASLHFDTPNPDIPLAELGLAVNTATTALPAGPLTAGVSAFGMGGTNCHVVLATAEQEPVEAARPAVEQESLVAVPLSGHTETALRAQAGALHAHLTANPDLSTVDVAWSAATTRTRLAQRAAVLADGRAELLDGLAALSAGTPSVSVAGPRRGRAGGGGLAVLFPGQGGQRPGMGRRLYGRLPEFTAAIDEVFAQLDGSVRDAVFGDAGVDLDRTENTQPALFAIEVALYRQLEAWGIRPDHLLGHSFGEVAAAHVAGVLDLADAATLVAARGRLMGALPSGGAMIAVEATEAEAAAVLTDGAALAAVNGPAAVVVSGTDTAVTAFAAHFTALGRRTRRLRVSIAAHSPLMDPVLAPFRAVAERLTFHPPRLPVVSTVTGRDVGADMGHAEYWVRNVRQTVRFADGVATLAAHGVRTMLEVGPDTTLIPMARECAPDVAVLATLRADRDDHRTLLAAVAELDANGHGPDWRAVLPHGRRVGLPTYVFQRQRYWHDDVPAAAPREADLAAADVTGLVLAEVAVALGRSTVDPAATTVPFRELGFDSYLTVELRTRLAASTGLDLDTTLLFDHPTPAALAEHLSVRLRGRADRAGADERVVVAAESPDAAPGAGTGADEPIAVVGIGCRLPGGVGSPEQLWELVARGRDAITPFPTDRGWRTAADAPSAGGFIDGATDFDPELFGISRREALAMDPQQRVLLETSWEALERAGLDPTSLRGSRTGVFVGATAGEYGPRLADPSEAGGHVLTGTTPSIISGRVAYVLGLEGPAVTVDTACSSSLVALHLASQSLRRGECGLALAGGVSVHATPGMFVEFARQSGLAPDGRCKAFADAADGTGWAEGAGVLVLERLSVARRNGHPVLGVLRGSAINSDGASNGLTAPNGLAQQRVIRAALRDAALSASDVDAVEAHGTGTTLGDPIEATALLATYGRDRETPLLLGSLKSNVGHTQAAAGVAGVIKMIMAMRHGVLPRTLHVDAPSSHVDWSAGAVSLLTEDTPWPDLDRPRRAGVSSFGVSGTNAHVIVEQVPQWSDPSSDAPSEAASDAGPVMPLLVSGRTPAALRAAAAQLHTHLTDRQHLALRDVGWSLATTRAALEHRAAVCAPDRAGALDGLAGLAAGRPAPWLVTGRAGGGGDVVFVFPGDLGERWVESVTALLDTAPVFARRLRECAEAVESIAGWSPLAALTDPAALDRVEVIQPVLFAVTVSLAELWRSAGVRPAAVVGHGQGEIAAACVAGALSLADAARVVVLRGRALAELVKRGGPGGMARLPLTEQQTRTRIRRWDGRLSVAAVDDPRSTVVAGDAEALDELLTEVTSGSRLLVDHAPHSAHVAPIGPLLTARLAGLSSSTSDIPFYSTVTGGRLDGAELDADHWYRNLVHTVDFAAAVRALLADGHRTVVEVGARPVLSASVTAIVEDTAADDVVVTGPPDDGDGLAAFGVAAARLYATGLDVDWPALFTGRRVDLPTYAFQRQRYWLDDTRPLLDTTVDTADGAVLSGTLSRRSHPWLADHVVLDAVLLPGTAIVDLALQAADHVGRPGVAELVLHVPVEFDERDGVEVRVVVTGDELAVHSRTEARDWVRHATGTLATTGTPATTWTPPEDTEPVDVAAHYAALARQGYRYGPRFRGLRALRRAGEDRYAEAALPEPIPGRFHVNPVLLDSVLHAALHAVLPGEARRPVVPFAFAGITVHATDAVAVRARITPVGTDTVAVEVSDARGRPVLSIESLTLRPVGERLATHEALFGLRWREVARHAGEPVEYEVYDVTATGDDPVAATHAAVRDALAVVQSWLARDRPGRLVFATRPDLPGAAVGGLVRSAQTEHPNRFVLAELDDDPRSRQLLDAAVATGEPWVAVRGDEVRVPRLARTSARPVELGAEDTVLITGGLGALGAALARHLVATHGVRRLVLVGRRGGGAELVEDLAAEGATATVVSCDVSDRDQVAALLAEHPVTVVVHAAGVLDDGVVERLDPERLAAVLRPKVDAAWHLHELAGELRAFVLFSSVNGLLGAAGQANYAAANGFLDGLARHRREHGLPATSLAWGLWESRGDLTGHLADEHVARMARGGMLALSEADGTRLFDLGVGADSALTVPVRLDLDVSAAAEVPALLRGLVDPRTRPAADTAEPGLDLSPAGMLEFVRAETAAVIGLDHAEDVEPDRAFQQLGFDSLTGVALRNRLSEATGLRLPTTVVYDHPTPMAVAAFLVERLSAAPAEAPERPGVATAVDEPIAIVGMACRYPGGVETPDELWSLVTGEVDAISPFPTDRGWTADQLARSVTRSGGFLYGAAEFDAEFFGVSPREALAMDPQQRLLLESSWEALEHAGLDPLALKGSRTGVFTGVMYRDYAARLAAVPDEVAGFVLTGNLSSVVSGRVAYALGVEGPALTVDTACSSSLVTVHLAAKSLRDGECDYALAGGATVMSTPDTFVEFSRQQGLAVDGRCKPFAEAADGTGWSEGVGMLVLERLSDARRNGHRVLAVVRGSAVNSDGASNGLTAPNGPSQQRVIRAALRDAGLSTTDVELVEAHGTGTRLGDPIEAQALLATYGRDRETPLWLGSVKSNIGHTQAAAGVAGVIKMVQAMRHGVLPRTLHVDEPTSNVDWADGAVRLLTESRPWPARGPRRAAVSAFGISGTNAHIILEQGPGTDPTGVEPPATPVPVTLSARSPRALADHAARLLTTLDGTERVVDVAATLATRSAFDHRAVLLADDVDGLRDGLRAVVAGTETADVVFGQVRAAASRGAVFVFPGQGAQWVGMAKELLDESPVFAARMGECADALSGLVPWNLVDVLTDDAALARVDVVQPASWAVMVSLAAVWESVGVVPDVVVGHSQGEVAAAVVAGGLSLADAALVVVTRSRLVAESMAGTGGMASVGLPAEAVATRFPGVWVAAHNGPATTVVSGPAEAVADLVATCDRDGVWARRIAVDYASHSPVVERIREPLLAGLAGIEPRSATGATMWSTVSGGPIDTATLDATYWYRNLREPVLFHDVVGALGARTFVEASPHAVLAPGVVDSVAEAVGIGTLRRDDGGARRFLRSAATAWTQGVPVRLAVDGRLLDLPTYPFQRTRYWLDAPPSTGGDDAEFWNLVERADPNELAASLRVDGGTSLTDLLPALSAWRRRRATAGTADSWRYRVQWRQVDTDPVPARGTWLVVTTPGLADEPVPDVGPVVPFVLDPTQDRATVAARLRAALADRPMTGVLSLLALDETPSRTHPALVDGLAASVLLWQALGDLQAGIPVWTVTRGAVSVAGEPPNPVQAQTSGLARVAALEHPGEWGGLVDLPAHLDEPGGTRLRAVLAGVGVEDQLAIRESGVYVRRLVRAPLAAAGPGGQWRARGTVLITGGTGAVGPHIAEWLADAGAEHLVLTGRRGLDTPGIAEHAERLRARGVTVTVAACDVADRAAVAGLLDGLRADGHEVRTVIHAAALMELSALRDTTLDEFADVVAAKVLGTAHLDELLDHDSLDAVVFFSSIAAVWGPANHGAYAAANAFLDTTAEHWRGQGRRATSVSWGVWGSDVLPDAIDEDLLRRQGLPLIDPTTALTALGQVLDHGEGAVSVADVDWSTFIELFASARSRPLFAELVEDTDAVGADGPADGSAGASLSERLAGLSPVEREQSVADLVRQQTAAVLGHGSAELVGVGRAFTELGFDSLLAVELRNRLAAATGLRLPASVVFDYPTVTAVAGFLVGELTEEADQVDVELDRLHATLARITDAERAEAARRLTEMLAELRPGRAGPTGTDTDVDDDLGGATDEEIFDLIEREFGET</sequence>
<dbReference type="PROSITE" id="PS00012">
    <property type="entry name" value="PHOSPHOPANTETHEINE"/>
    <property type="match status" value="2"/>
</dbReference>
<feature type="domain" description="Carrier" evidence="8">
    <location>
        <begin position="2495"/>
        <end position="2570"/>
    </location>
</feature>
<dbReference type="SUPFAM" id="SSF52151">
    <property type="entry name" value="FabD/lysophospholipase-like"/>
    <property type="match status" value="3"/>
</dbReference>
<evidence type="ECO:0000313" key="11">
    <source>
        <dbReference type="EMBL" id="OLF07340.1"/>
    </source>
</evidence>
<dbReference type="InterPro" id="IPR020806">
    <property type="entry name" value="PKS_PP-bd"/>
</dbReference>
<dbReference type="SUPFAM" id="SSF51735">
    <property type="entry name" value="NAD(P)-binding Rossmann-fold domains"/>
    <property type="match status" value="4"/>
</dbReference>
<dbReference type="GO" id="GO:0031177">
    <property type="term" value="F:phosphopantetheine binding"/>
    <property type="evidence" value="ECO:0007669"/>
    <property type="project" value="InterPro"/>
</dbReference>
<evidence type="ECO:0000256" key="4">
    <source>
        <dbReference type="ARBA" id="ARBA00022737"/>
    </source>
</evidence>
<feature type="domain" description="Ketosynthase family 3 (KS3)" evidence="9">
    <location>
        <begin position="973"/>
        <end position="1385"/>
    </location>
</feature>
<proteinExistence type="predicted"/>
<dbReference type="InterPro" id="IPR001227">
    <property type="entry name" value="Ac_transferase_dom_sf"/>
</dbReference>
<dbReference type="SUPFAM" id="SSF55048">
    <property type="entry name" value="Probable ACP-binding domain of malonyl-CoA ACP transacylase"/>
    <property type="match status" value="3"/>
</dbReference>
<dbReference type="Gene3D" id="1.10.1200.10">
    <property type="entry name" value="ACP-like"/>
    <property type="match status" value="3"/>
</dbReference>
<name>A0A7Z0WKT1_9PSEU</name>
<dbReference type="InterPro" id="IPR014043">
    <property type="entry name" value="Acyl_transferase_dom"/>
</dbReference>
<dbReference type="InterPro" id="IPR006162">
    <property type="entry name" value="Ppantetheine_attach_site"/>
</dbReference>
<dbReference type="CDD" id="cd00833">
    <property type="entry name" value="PKS"/>
    <property type="match status" value="3"/>
</dbReference>
<dbReference type="Pfam" id="PF08659">
    <property type="entry name" value="KR"/>
    <property type="match status" value="2"/>
</dbReference>
<dbReference type="Gene3D" id="3.10.129.110">
    <property type="entry name" value="Polyketide synthase dehydratase"/>
    <property type="match status" value="1"/>
</dbReference>
<keyword evidence="4" id="KW-0677">Repeat</keyword>
<dbReference type="PANTHER" id="PTHR43775:SF51">
    <property type="entry name" value="INACTIVE PHENOLPHTHIOCEROL SYNTHESIS POLYKETIDE SYNTHASE TYPE I PKS1-RELATED"/>
    <property type="match status" value="1"/>
</dbReference>
<dbReference type="Gene3D" id="3.40.366.10">
    <property type="entry name" value="Malonyl-Coenzyme A Acyl Carrier Protein, domain 2"/>
    <property type="match status" value="3"/>
</dbReference>
<evidence type="ECO:0000256" key="6">
    <source>
        <dbReference type="ARBA" id="ARBA00023315"/>
    </source>
</evidence>
<evidence type="ECO:0000256" key="7">
    <source>
        <dbReference type="PROSITE-ProRule" id="PRU01363"/>
    </source>
</evidence>
<feature type="domain" description="Ketosynthase family 3 (KS3)" evidence="9">
    <location>
        <begin position="2588"/>
        <end position="3003"/>
    </location>
</feature>
<dbReference type="FunFam" id="3.40.47.10:FF:000019">
    <property type="entry name" value="Polyketide synthase type I"/>
    <property type="match status" value="2"/>
</dbReference>
<dbReference type="InterPro" id="IPR041618">
    <property type="entry name" value="PKS_DE"/>
</dbReference>
<dbReference type="PROSITE" id="PS50075">
    <property type="entry name" value="CARRIER"/>
    <property type="match status" value="3"/>
</dbReference>
<dbReference type="GO" id="GO:0004315">
    <property type="term" value="F:3-oxoacyl-[acyl-carrier-protein] synthase activity"/>
    <property type="evidence" value="ECO:0007669"/>
    <property type="project" value="InterPro"/>
</dbReference>
<evidence type="ECO:0000256" key="3">
    <source>
        <dbReference type="ARBA" id="ARBA00022679"/>
    </source>
</evidence>
<dbReference type="SMART" id="SM00825">
    <property type="entry name" value="PKS_KS"/>
    <property type="match status" value="3"/>
</dbReference>
<reference evidence="11 12" key="1">
    <citation type="submission" date="2016-12" db="EMBL/GenBank/DDBJ databases">
        <title>The draft genome sequence of Actinophytocola xinjiangensis.</title>
        <authorList>
            <person name="Wang W."/>
            <person name="Yuan L."/>
        </authorList>
    </citation>
    <scope>NUCLEOTIDE SEQUENCE [LARGE SCALE GENOMIC DNA]</scope>
    <source>
        <strain evidence="11 12">CGMCC 4.4663</strain>
    </source>
</reference>
<dbReference type="Gene3D" id="6.10.140.1830">
    <property type="match status" value="1"/>
</dbReference>
<feature type="region of interest" description="C-terminal hotdog fold" evidence="7">
    <location>
        <begin position="1962"/>
        <end position="2098"/>
    </location>
</feature>
<dbReference type="Gene3D" id="3.30.70.3290">
    <property type="match status" value="3"/>
</dbReference>
<evidence type="ECO:0000256" key="2">
    <source>
        <dbReference type="ARBA" id="ARBA00022553"/>
    </source>
</evidence>
<evidence type="ECO:0000256" key="5">
    <source>
        <dbReference type="ARBA" id="ARBA00023268"/>
    </source>
</evidence>
<evidence type="ECO:0000313" key="12">
    <source>
        <dbReference type="Proteomes" id="UP000185696"/>
    </source>
</evidence>
<dbReference type="InterPro" id="IPR018201">
    <property type="entry name" value="Ketoacyl_synth_AS"/>
</dbReference>
<dbReference type="Pfam" id="PF14765">
    <property type="entry name" value="PS-DH"/>
    <property type="match status" value="1"/>
</dbReference>
<evidence type="ECO:0000259" key="8">
    <source>
        <dbReference type="PROSITE" id="PS50075"/>
    </source>
</evidence>
<dbReference type="InterPro" id="IPR049900">
    <property type="entry name" value="PKS_mFAS_DH"/>
</dbReference>
<feature type="domain" description="Carrier" evidence="8">
    <location>
        <begin position="867"/>
        <end position="942"/>
    </location>
</feature>
<dbReference type="CDD" id="cd08952">
    <property type="entry name" value="KR_1_SDR_x"/>
    <property type="match status" value="1"/>
</dbReference>
<dbReference type="Pfam" id="PF16197">
    <property type="entry name" value="KAsynt_C_assoc"/>
    <property type="match status" value="3"/>
</dbReference>
<dbReference type="InterPro" id="IPR057326">
    <property type="entry name" value="KR_dom"/>
</dbReference>
<dbReference type="PROSITE" id="PS52019">
    <property type="entry name" value="PKS_MFAS_DH"/>
    <property type="match status" value="1"/>
</dbReference>
<dbReference type="InterPro" id="IPR016036">
    <property type="entry name" value="Malonyl_transacylase_ACP-bd"/>
</dbReference>
<evidence type="ECO:0000256" key="1">
    <source>
        <dbReference type="ARBA" id="ARBA00022450"/>
    </source>
</evidence>
<feature type="region of interest" description="N-terminal hotdog fold" evidence="7">
    <location>
        <begin position="1840"/>
        <end position="1953"/>
    </location>
</feature>
<keyword evidence="3" id="KW-0808">Transferase</keyword>
<keyword evidence="1" id="KW-0596">Phosphopantetheine</keyword>
<dbReference type="EMBL" id="MSIF01000016">
    <property type="protein sequence ID" value="OLF07340.1"/>
    <property type="molecule type" value="Genomic_DNA"/>
</dbReference>
<dbReference type="FunFam" id="1.10.1200.10:FF:000007">
    <property type="entry name" value="Probable polyketide synthase pks17"/>
    <property type="match status" value="1"/>
</dbReference>
<dbReference type="InterPro" id="IPR020841">
    <property type="entry name" value="PKS_Beta-ketoAc_synthase_dom"/>
</dbReference>
<keyword evidence="6" id="KW-0012">Acyltransferase</keyword>
<feature type="domain" description="Carrier" evidence="8">
    <location>
        <begin position="3982"/>
        <end position="4057"/>
    </location>
</feature>
<evidence type="ECO:0000259" key="10">
    <source>
        <dbReference type="PROSITE" id="PS52019"/>
    </source>
</evidence>
<evidence type="ECO:0008006" key="13">
    <source>
        <dbReference type="Google" id="ProtNLM"/>
    </source>
</evidence>
<dbReference type="InterPro" id="IPR013968">
    <property type="entry name" value="PKS_KR"/>
</dbReference>
<feature type="active site" description="Proton donor; for dehydratase activity" evidence="7">
    <location>
        <position position="2020"/>
    </location>
</feature>
<dbReference type="InterPro" id="IPR050091">
    <property type="entry name" value="PKS_NRPS_Biosynth_Enz"/>
</dbReference>
<dbReference type="InterPro" id="IPR036736">
    <property type="entry name" value="ACP-like_sf"/>
</dbReference>
<dbReference type="SUPFAM" id="SSF53901">
    <property type="entry name" value="Thiolase-like"/>
    <property type="match status" value="3"/>
</dbReference>
<dbReference type="Pfam" id="PF02801">
    <property type="entry name" value="Ketoacyl-synt_C"/>
    <property type="match status" value="3"/>
</dbReference>
<dbReference type="Gene3D" id="3.40.47.10">
    <property type="match status" value="3"/>
</dbReference>
<dbReference type="PROSITE" id="PS52004">
    <property type="entry name" value="KS3_2"/>
    <property type="match status" value="3"/>
</dbReference>
<dbReference type="SMART" id="SM01294">
    <property type="entry name" value="PKS_PP_betabranch"/>
    <property type="match status" value="2"/>
</dbReference>
<dbReference type="InterPro" id="IPR009081">
    <property type="entry name" value="PP-bd_ACP"/>
</dbReference>
<dbReference type="InterPro" id="IPR014031">
    <property type="entry name" value="Ketoacyl_synth_C"/>
</dbReference>
<dbReference type="PROSITE" id="PS00606">
    <property type="entry name" value="KS3_1"/>
    <property type="match status" value="2"/>
</dbReference>
<dbReference type="InterPro" id="IPR042104">
    <property type="entry name" value="PKS_dehydratase_sf"/>
</dbReference>
<feature type="domain" description="PKS/mFAS DH" evidence="10">
    <location>
        <begin position="1840"/>
        <end position="2098"/>
    </location>
</feature>
<dbReference type="Pfam" id="PF18369">
    <property type="entry name" value="PKS_DE"/>
    <property type="match status" value="1"/>
</dbReference>
<dbReference type="SMART" id="SM00826">
    <property type="entry name" value="PKS_DH"/>
    <property type="match status" value="1"/>
</dbReference>
<dbReference type="Gene3D" id="3.40.50.720">
    <property type="entry name" value="NAD(P)-binding Rossmann-like Domain"/>
    <property type="match status" value="2"/>
</dbReference>
<dbReference type="Pfam" id="PF00698">
    <property type="entry name" value="Acyl_transf_1"/>
    <property type="match status" value="3"/>
</dbReference>